<dbReference type="EMBL" id="BBLG01000005">
    <property type="protein sequence ID" value="GAK76744.1"/>
    <property type="molecule type" value="Genomic_DNA"/>
</dbReference>
<dbReference type="PANTHER" id="PTHR47739:SF1">
    <property type="entry name" value="TRNA1(VAL) (ADENINE(37)-N6)-METHYLTRANSFERASE"/>
    <property type="match status" value="1"/>
</dbReference>
<dbReference type="InterPro" id="IPR050210">
    <property type="entry name" value="tRNA_Adenine-N(6)_MTase"/>
</dbReference>
<dbReference type="CDD" id="cd02440">
    <property type="entry name" value="AdoMet_MTases"/>
    <property type="match status" value="1"/>
</dbReference>
<dbReference type="Gene3D" id="3.40.50.150">
    <property type="entry name" value="Vaccinia Virus protein VP39"/>
    <property type="match status" value="1"/>
</dbReference>
<keyword evidence="3 6" id="KW-0808">Transferase</keyword>
<dbReference type="SUPFAM" id="SSF53335">
    <property type="entry name" value="S-adenosyl-L-methionine-dependent methyltransferases"/>
    <property type="match status" value="1"/>
</dbReference>
<dbReference type="PROSITE" id="PS00092">
    <property type="entry name" value="N6_MTASE"/>
    <property type="match status" value="1"/>
</dbReference>
<dbReference type="InterPro" id="IPR022882">
    <property type="entry name" value="tRNA_adenine-N6_MeTrfase"/>
</dbReference>
<evidence type="ECO:0000259" key="7">
    <source>
        <dbReference type="Pfam" id="PF05175"/>
    </source>
</evidence>
<keyword evidence="2 6" id="KW-0489">Methyltransferase</keyword>
<dbReference type="PROSITE" id="PS01131">
    <property type="entry name" value="RRNA_A_DIMETH"/>
    <property type="match status" value="1"/>
</dbReference>
<dbReference type="GO" id="GO:0003676">
    <property type="term" value="F:nucleic acid binding"/>
    <property type="evidence" value="ECO:0007669"/>
    <property type="project" value="InterPro"/>
</dbReference>
<dbReference type="HAMAP" id="MF_01872">
    <property type="entry name" value="tRNA_methyltr_YfiC"/>
    <property type="match status" value="1"/>
</dbReference>
<dbReference type="Proteomes" id="UP000028980">
    <property type="component" value="Unassembled WGS sequence"/>
</dbReference>
<feature type="domain" description="Methyltransferase small" evidence="7">
    <location>
        <begin position="40"/>
        <end position="127"/>
    </location>
</feature>
<dbReference type="PANTHER" id="PTHR47739">
    <property type="entry name" value="TRNA1(VAL) (ADENINE(37)-N6)-METHYLTRANSFERASE"/>
    <property type="match status" value="1"/>
</dbReference>
<comment type="caution">
    <text evidence="8">The sequence shown here is derived from an EMBL/GenBank/DDBJ whole genome shotgun (WGS) entry which is preliminary data.</text>
</comment>
<evidence type="ECO:0000256" key="1">
    <source>
        <dbReference type="ARBA" id="ARBA00022490"/>
    </source>
</evidence>
<evidence type="ECO:0000256" key="2">
    <source>
        <dbReference type="ARBA" id="ARBA00022603"/>
    </source>
</evidence>
<dbReference type="InterPro" id="IPR029063">
    <property type="entry name" value="SAM-dependent_MTases_sf"/>
</dbReference>
<evidence type="ECO:0000256" key="4">
    <source>
        <dbReference type="ARBA" id="ARBA00022691"/>
    </source>
</evidence>
<name>A0A081DCU8_NONUL</name>
<organism evidence="8 9">
    <name type="scientific">Nonlabens ulvanivorans</name>
    <name type="common">Persicivirga ulvanivorans</name>
    <dbReference type="NCBI Taxonomy" id="906888"/>
    <lineage>
        <taxon>Bacteria</taxon>
        <taxon>Pseudomonadati</taxon>
        <taxon>Bacteroidota</taxon>
        <taxon>Flavobacteriia</taxon>
        <taxon>Flavobacteriales</taxon>
        <taxon>Flavobacteriaceae</taxon>
        <taxon>Nonlabens</taxon>
    </lineage>
</organism>
<comment type="similarity">
    <text evidence="6">Belongs to the methyltransferase superfamily. tRNA (adenine-N(6)-)-methyltransferase family.</text>
</comment>
<gene>
    <name evidence="8" type="ORF">JCM19296_2344</name>
</gene>
<dbReference type="InterPro" id="IPR007848">
    <property type="entry name" value="Small_mtfrase_dom"/>
</dbReference>
<comment type="function">
    <text evidence="6">Specifically methylates the adenine in position 37 of tRNA(1)(Val) (anticodon cmo5UAC).</text>
</comment>
<evidence type="ECO:0000256" key="5">
    <source>
        <dbReference type="ARBA" id="ARBA00022694"/>
    </source>
</evidence>
<proteinExistence type="inferred from homology"/>
<reference evidence="8 9" key="1">
    <citation type="journal article" date="2014" name="Genome Announc.">
        <title>Draft Genome Sequences of Marine Flavobacterium Nonlabens Strains NR17, NR24, NR27, NR32, NR33, and Ara13.</title>
        <authorList>
            <person name="Nakanishi M."/>
            <person name="Meirelles P."/>
            <person name="Suzuki R."/>
            <person name="Takatani N."/>
            <person name="Mino S."/>
            <person name="Suda W."/>
            <person name="Oshima K."/>
            <person name="Hattori M."/>
            <person name="Ohkuma M."/>
            <person name="Hosokawa M."/>
            <person name="Miyashita K."/>
            <person name="Thompson F.L."/>
            <person name="Niwa A."/>
            <person name="Sawabe T."/>
            <person name="Sawabe T."/>
        </authorList>
    </citation>
    <scope>NUCLEOTIDE SEQUENCE [LARGE SCALE GENOMIC DNA]</scope>
    <source>
        <strain evidence="9">JCM19296</strain>
    </source>
</reference>
<protein>
    <recommendedName>
        <fullName evidence="6">tRNA1(Val) (adenine(37)-N6)-methyltransferase</fullName>
        <ecNumber evidence="6">2.1.1.223</ecNumber>
    </recommendedName>
    <alternativeName>
        <fullName evidence="6">tRNA m6A37 methyltransferase</fullName>
    </alternativeName>
</protein>
<evidence type="ECO:0000313" key="9">
    <source>
        <dbReference type="Proteomes" id="UP000028980"/>
    </source>
</evidence>
<keyword evidence="4 6" id="KW-0949">S-adenosyl-L-methionine</keyword>
<dbReference type="EC" id="2.1.1.223" evidence="6"/>
<comment type="subcellular location">
    <subcellularLocation>
        <location evidence="6">Cytoplasm</location>
    </subcellularLocation>
</comment>
<comment type="catalytic activity">
    <reaction evidence="6">
        <text>adenosine(37) in tRNA1(Val) + S-adenosyl-L-methionine = N(6)-methyladenosine(37) in tRNA1(Val) + S-adenosyl-L-homocysteine + H(+)</text>
        <dbReference type="Rhea" id="RHEA:43160"/>
        <dbReference type="Rhea" id="RHEA-COMP:10369"/>
        <dbReference type="Rhea" id="RHEA-COMP:10370"/>
        <dbReference type="ChEBI" id="CHEBI:15378"/>
        <dbReference type="ChEBI" id="CHEBI:57856"/>
        <dbReference type="ChEBI" id="CHEBI:59789"/>
        <dbReference type="ChEBI" id="CHEBI:74411"/>
        <dbReference type="ChEBI" id="CHEBI:74449"/>
        <dbReference type="EC" id="2.1.1.223"/>
    </reaction>
</comment>
<dbReference type="Pfam" id="PF05175">
    <property type="entry name" value="MTS"/>
    <property type="match status" value="1"/>
</dbReference>
<dbReference type="GO" id="GO:0016430">
    <property type="term" value="F:tRNA (adenine-N6)-methyltransferase activity"/>
    <property type="evidence" value="ECO:0007669"/>
    <property type="project" value="UniProtKB-UniRule"/>
</dbReference>
<evidence type="ECO:0000256" key="6">
    <source>
        <dbReference type="HAMAP-Rule" id="MF_01872"/>
    </source>
</evidence>
<evidence type="ECO:0000313" key="8">
    <source>
        <dbReference type="EMBL" id="GAK76744.1"/>
    </source>
</evidence>
<evidence type="ECO:0000256" key="3">
    <source>
        <dbReference type="ARBA" id="ARBA00022679"/>
    </source>
</evidence>
<dbReference type="GO" id="GO:0008033">
    <property type="term" value="P:tRNA processing"/>
    <property type="evidence" value="ECO:0007669"/>
    <property type="project" value="UniProtKB-UniRule"/>
</dbReference>
<dbReference type="AlphaFoldDB" id="A0A081DCU8"/>
<dbReference type="GO" id="GO:0000179">
    <property type="term" value="F:rRNA (adenine-N6,N6-)-dimethyltransferase activity"/>
    <property type="evidence" value="ECO:0007669"/>
    <property type="project" value="InterPro"/>
</dbReference>
<dbReference type="GO" id="GO:0005737">
    <property type="term" value="C:cytoplasm"/>
    <property type="evidence" value="ECO:0007669"/>
    <property type="project" value="UniProtKB-SubCell"/>
</dbReference>
<accession>A0A081DCU8</accession>
<dbReference type="InterPro" id="IPR020596">
    <property type="entry name" value="rRNA_Ade_Mease_Trfase_CS"/>
</dbReference>
<sequence>MSIFKFKEFEVAQDRCAQKIGTDGVLLGAWASEDSTPDPDRILDIGAGTGVISLMMAQRFHSAQIEAVELDEDAFEQAATNFENSPWGGDRLFCFHASFQEFFEEIDETYDLIISNPPFFNSSNITTDTDIKKNREQARFDDALPFEELIYGVYKLLDEDGIFACVIPIDRERHFLGIAAHYKLFPARITHVKGTESSPIKRSLLELRFCESEIKPDLLTIEISRHLYTTDYINLVRDFYLKM</sequence>
<dbReference type="InterPro" id="IPR002052">
    <property type="entry name" value="DNA_methylase_N6_adenine_CS"/>
</dbReference>
<keyword evidence="1 6" id="KW-0963">Cytoplasm</keyword>
<keyword evidence="5 6" id="KW-0819">tRNA processing</keyword>